<evidence type="ECO:0000256" key="6">
    <source>
        <dbReference type="SAM" id="SignalP"/>
    </source>
</evidence>
<dbReference type="InterPro" id="IPR001829">
    <property type="entry name" value="Pili_assmbl_chaperone_bac"/>
</dbReference>
<dbReference type="InterPro" id="IPR016147">
    <property type="entry name" value="Pili_assmbl_chaperone_N"/>
</dbReference>
<dbReference type="SUPFAM" id="SSF49584">
    <property type="entry name" value="Periplasmic chaperone C-domain"/>
    <property type="match status" value="1"/>
</dbReference>
<feature type="domain" description="Pili assembly chaperone C-terminal" evidence="8">
    <location>
        <begin position="174"/>
        <end position="238"/>
    </location>
</feature>
<sequence>MTPVVRRVFVAVMAGVMTWAACASLAQAALVLVGTRVVYPSDAKDVTIRAMNEGSEPLLAQIWVDDGSAGVAPANMIVPFTVSPVITRIDPNSSAIIRLMYTKDPLPDDRESLFYLNVLEAPPRSASDTSATFSFRTRIKLFFRPASLRDGIEDAREKLEWKLVKPSTYTAVEVKNPTPYHVSFGSIGITVGGKRTRLGSGMVAPYGTEHFRLPKGMAIGAGKIGVEYEVINDHGGRHPVERALSR</sequence>
<dbReference type="RefSeq" id="WP_246288098.1">
    <property type="nucleotide sequence ID" value="NZ_CADIJX010000001.1"/>
</dbReference>
<evidence type="ECO:0000256" key="3">
    <source>
        <dbReference type="ARBA" id="ARBA00022729"/>
    </source>
</evidence>
<feature type="domain" description="Pili assembly chaperone N-terminal" evidence="7">
    <location>
        <begin position="30"/>
        <end position="148"/>
    </location>
</feature>
<dbReference type="InterPro" id="IPR013783">
    <property type="entry name" value="Ig-like_fold"/>
</dbReference>
<dbReference type="EMBL" id="CADIJX010000001">
    <property type="protein sequence ID" value="CAB3624922.1"/>
    <property type="molecule type" value="Genomic_DNA"/>
</dbReference>
<keyword evidence="5" id="KW-0143">Chaperone</keyword>
<dbReference type="AlphaFoldDB" id="A0A6S6YIE9"/>
<dbReference type="GO" id="GO:0030288">
    <property type="term" value="C:outer membrane-bounded periplasmic space"/>
    <property type="evidence" value="ECO:0007669"/>
    <property type="project" value="InterPro"/>
</dbReference>
<name>A0A6S6YIE9_9BURK</name>
<dbReference type="PRINTS" id="PR00969">
    <property type="entry name" value="CHAPERONPILI"/>
</dbReference>
<comment type="subcellular location">
    <subcellularLocation>
        <location evidence="1">Periplasm</location>
    </subcellularLocation>
</comment>
<dbReference type="SUPFAM" id="SSF49354">
    <property type="entry name" value="PapD-like"/>
    <property type="match status" value="1"/>
</dbReference>
<evidence type="ECO:0000256" key="4">
    <source>
        <dbReference type="ARBA" id="ARBA00022764"/>
    </source>
</evidence>
<protein>
    <submittedName>
        <fullName evidence="9">Putative fimbrial chaperone YadV</fullName>
    </submittedName>
</protein>
<dbReference type="PANTHER" id="PTHR30251:SF2">
    <property type="entry name" value="FIMBRIAL CHAPERONE YADV-RELATED"/>
    <property type="match status" value="1"/>
</dbReference>
<evidence type="ECO:0000256" key="2">
    <source>
        <dbReference type="ARBA" id="ARBA00007399"/>
    </source>
</evidence>
<evidence type="ECO:0000259" key="7">
    <source>
        <dbReference type="Pfam" id="PF00345"/>
    </source>
</evidence>
<accession>A0A6S6YIE9</accession>
<dbReference type="Pfam" id="PF00345">
    <property type="entry name" value="PapD_N"/>
    <property type="match status" value="1"/>
</dbReference>
<reference evidence="9 10" key="1">
    <citation type="submission" date="2020-04" db="EMBL/GenBank/DDBJ databases">
        <authorList>
            <person name="De Canck E."/>
        </authorList>
    </citation>
    <scope>NUCLEOTIDE SEQUENCE [LARGE SCALE GENOMIC DNA]</scope>
    <source>
        <strain evidence="9 10">LMG 3431</strain>
    </source>
</reference>
<dbReference type="InterPro" id="IPR036316">
    <property type="entry name" value="Pili_assmbl_chap_C_dom_sf"/>
</dbReference>
<evidence type="ECO:0000256" key="1">
    <source>
        <dbReference type="ARBA" id="ARBA00004418"/>
    </source>
</evidence>
<comment type="similarity">
    <text evidence="2">Belongs to the periplasmic pilus chaperone family.</text>
</comment>
<keyword evidence="4" id="KW-0574">Periplasm</keyword>
<feature type="chain" id="PRO_5029017188" evidence="6">
    <location>
        <begin position="29"/>
        <end position="246"/>
    </location>
</feature>
<feature type="signal peptide" evidence="6">
    <location>
        <begin position="1"/>
        <end position="28"/>
    </location>
</feature>
<dbReference type="InterPro" id="IPR008962">
    <property type="entry name" value="PapD-like_sf"/>
</dbReference>
<dbReference type="PROSITE" id="PS51257">
    <property type="entry name" value="PROKAR_LIPOPROTEIN"/>
    <property type="match status" value="1"/>
</dbReference>
<proteinExistence type="inferred from homology"/>
<dbReference type="InterPro" id="IPR050643">
    <property type="entry name" value="Periplasmic_pilus_chap"/>
</dbReference>
<evidence type="ECO:0000259" key="8">
    <source>
        <dbReference type="Pfam" id="PF02753"/>
    </source>
</evidence>
<dbReference type="Gene3D" id="2.60.40.10">
    <property type="entry name" value="Immunoglobulins"/>
    <property type="match status" value="2"/>
</dbReference>
<evidence type="ECO:0000313" key="10">
    <source>
        <dbReference type="Proteomes" id="UP000494108"/>
    </source>
</evidence>
<dbReference type="GO" id="GO:0071555">
    <property type="term" value="P:cell wall organization"/>
    <property type="evidence" value="ECO:0007669"/>
    <property type="project" value="InterPro"/>
</dbReference>
<dbReference type="Proteomes" id="UP000494108">
    <property type="component" value="Unassembled WGS sequence"/>
</dbReference>
<dbReference type="Pfam" id="PF02753">
    <property type="entry name" value="PapD_C"/>
    <property type="match status" value="1"/>
</dbReference>
<keyword evidence="3 6" id="KW-0732">Signal</keyword>
<dbReference type="PANTHER" id="PTHR30251">
    <property type="entry name" value="PILUS ASSEMBLY CHAPERONE"/>
    <property type="match status" value="1"/>
</dbReference>
<evidence type="ECO:0000313" key="9">
    <source>
        <dbReference type="EMBL" id="CAB3624922.1"/>
    </source>
</evidence>
<dbReference type="InterPro" id="IPR016148">
    <property type="entry name" value="Pili_assmbl_chaperone_C"/>
</dbReference>
<organism evidence="9 10">
    <name type="scientific">Achromobacter pestifer</name>
    <dbReference type="NCBI Taxonomy" id="1353889"/>
    <lineage>
        <taxon>Bacteria</taxon>
        <taxon>Pseudomonadati</taxon>
        <taxon>Pseudomonadota</taxon>
        <taxon>Betaproteobacteria</taxon>
        <taxon>Burkholderiales</taxon>
        <taxon>Alcaligenaceae</taxon>
        <taxon>Achromobacter</taxon>
    </lineage>
</organism>
<keyword evidence="10" id="KW-1185">Reference proteome</keyword>
<evidence type="ECO:0000256" key="5">
    <source>
        <dbReference type="ARBA" id="ARBA00023186"/>
    </source>
</evidence>
<gene>
    <name evidence="9" type="primary">yadV_1</name>
    <name evidence="9" type="ORF">LMG3431_00086</name>
</gene>